<feature type="compositionally biased region" description="Polar residues" evidence="1">
    <location>
        <begin position="1"/>
        <end position="12"/>
    </location>
</feature>
<feature type="compositionally biased region" description="Basic and acidic residues" evidence="1">
    <location>
        <begin position="14"/>
        <end position="23"/>
    </location>
</feature>
<organism evidence="2 3">
    <name type="scientific">Hyaloscypha bicolor E</name>
    <dbReference type="NCBI Taxonomy" id="1095630"/>
    <lineage>
        <taxon>Eukaryota</taxon>
        <taxon>Fungi</taxon>
        <taxon>Dikarya</taxon>
        <taxon>Ascomycota</taxon>
        <taxon>Pezizomycotina</taxon>
        <taxon>Leotiomycetes</taxon>
        <taxon>Helotiales</taxon>
        <taxon>Hyaloscyphaceae</taxon>
        <taxon>Hyaloscypha</taxon>
        <taxon>Hyaloscypha bicolor</taxon>
    </lineage>
</organism>
<keyword evidence="3" id="KW-1185">Reference proteome</keyword>
<dbReference type="InParanoid" id="A0A2J6T8Q4"/>
<dbReference type="STRING" id="1095630.A0A2J6T8Q4"/>
<accession>A0A2J6T8Q4</accession>
<dbReference type="OrthoDB" id="5104731at2759"/>
<dbReference type="EMBL" id="KZ613816">
    <property type="protein sequence ID" value="PMD59404.1"/>
    <property type="molecule type" value="Genomic_DNA"/>
</dbReference>
<dbReference type="AlphaFoldDB" id="A0A2J6T8Q4"/>
<proteinExistence type="predicted"/>
<dbReference type="Proteomes" id="UP000235371">
    <property type="component" value="Unassembled WGS sequence"/>
</dbReference>
<dbReference type="GeneID" id="36591243"/>
<dbReference type="RefSeq" id="XP_024736308.1">
    <property type="nucleotide sequence ID" value="XM_024883166.1"/>
</dbReference>
<dbReference type="InterPro" id="IPR036957">
    <property type="entry name" value="Znf_PARP_sf"/>
</dbReference>
<name>A0A2J6T8Q4_9HELO</name>
<evidence type="ECO:0000256" key="1">
    <source>
        <dbReference type="SAM" id="MobiDB-lite"/>
    </source>
</evidence>
<dbReference type="GO" id="GO:0008270">
    <property type="term" value="F:zinc ion binding"/>
    <property type="evidence" value="ECO:0007669"/>
    <property type="project" value="InterPro"/>
</dbReference>
<dbReference type="Gene3D" id="3.30.1740.10">
    <property type="entry name" value="Zinc finger, PARP-type"/>
    <property type="match status" value="1"/>
</dbReference>
<protein>
    <submittedName>
        <fullName evidence="2">Uncharacterized protein</fullName>
    </submittedName>
</protein>
<evidence type="ECO:0000313" key="3">
    <source>
        <dbReference type="Proteomes" id="UP000235371"/>
    </source>
</evidence>
<evidence type="ECO:0000313" key="2">
    <source>
        <dbReference type="EMBL" id="PMD59404.1"/>
    </source>
</evidence>
<sequence>MDLSLSQPSSPRVSEPREDEHVVKAAKSLRRHIGHEETSNEDTPSRQWSPGAIFWVESAPPSSGGAKCRLPCPEKIMPGEYRIAVIPGQHSYYGRDSTDYYHISCFETIADFSQLAFVDRVQPVTRDTWQVRNLKATSILDGNFLMDAGAERLLLEWKKTVISLIGHRDARAGTPETLEPDSFDDLLANAGSSKFVPRAIADLSDFDYDIFRTTLAPFESDGPDDNDEWNLFEQYLAVRDGQEGALDYRHSLSETLNAWKRDIRRTFCHQGNAEDGDGIAELGPKAIRAVTRLAVTPRPDIQGAFGRGR</sequence>
<feature type="region of interest" description="Disordered" evidence="1">
    <location>
        <begin position="1"/>
        <end position="47"/>
    </location>
</feature>
<dbReference type="GO" id="GO:0003677">
    <property type="term" value="F:DNA binding"/>
    <property type="evidence" value="ECO:0007669"/>
    <property type="project" value="InterPro"/>
</dbReference>
<reference evidence="2 3" key="1">
    <citation type="submission" date="2016-04" db="EMBL/GenBank/DDBJ databases">
        <title>A degradative enzymes factory behind the ericoid mycorrhizal symbiosis.</title>
        <authorList>
            <consortium name="DOE Joint Genome Institute"/>
            <person name="Martino E."/>
            <person name="Morin E."/>
            <person name="Grelet G."/>
            <person name="Kuo A."/>
            <person name="Kohler A."/>
            <person name="Daghino S."/>
            <person name="Barry K."/>
            <person name="Choi C."/>
            <person name="Cichocki N."/>
            <person name="Clum A."/>
            <person name="Copeland A."/>
            <person name="Hainaut M."/>
            <person name="Haridas S."/>
            <person name="Labutti K."/>
            <person name="Lindquist E."/>
            <person name="Lipzen A."/>
            <person name="Khouja H.-R."/>
            <person name="Murat C."/>
            <person name="Ohm R."/>
            <person name="Olson A."/>
            <person name="Spatafora J."/>
            <person name="Veneault-Fourrey C."/>
            <person name="Henrissat B."/>
            <person name="Grigoriev I."/>
            <person name="Martin F."/>
            <person name="Perotto S."/>
        </authorList>
    </citation>
    <scope>NUCLEOTIDE SEQUENCE [LARGE SCALE GENOMIC DNA]</scope>
    <source>
        <strain evidence="2 3">E</strain>
    </source>
</reference>
<gene>
    <name evidence="2" type="ORF">K444DRAFT_630188</name>
</gene>